<dbReference type="GO" id="GO:0000981">
    <property type="term" value="F:DNA-binding transcription factor activity, RNA polymerase II-specific"/>
    <property type="evidence" value="ECO:0007669"/>
    <property type="project" value="InterPro"/>
</dbReference>
<evidence type="ECO:0000313" key="7">
    <source>
        <dbReference type="EMBL" id="BCS28350.1"/>
    </source>
</evidence>
<evidence type="ECO:0000256" key="4">
    <source>
        <dbReference type="ARBA" id="ARBA00023163"/>
    </source>
</evidence>
<dbReference type="Pfam" id="PF00172">
    <property type="entry name" value="Zn_clus"/>
    <property type="match status" value="1"/>
</dbReference>
<evidence type="ECO:0000256" key="2">
    <source>
        <dbReference type="ARBA" id="ARBA00023015"/>
    </source>
</evidence>
<evidence type="ECO:0000259" key="6">
    <source>
        <dbReference type="PROSITE" id="PS50048"/>
    </source>
</evidence>
<dbReference type="Pfam" id="PF11951">
    <property type="entry name" value="Fungal_trans_2"/>
    <property type="match status" value="1"/>
</dbReference>
<name>A0A7R7XV70_9EURO</name>
<dbReference type="PANTHER" id="PTHR37534:SF44">
    <property type="entry name" value="ZN(II)2CYS6 TRANSCRIPTION FACTOR (EUROFUNG)"/>
    <property type="match status" value="1"/>
</dbReference>
<evidence type="ECO:0000256" key="3">
    <source>
        <dbReference type="ARBA" id="ARBA00023125"/>
    </source>
</evidence>
<comment type="subcellular location">
    <subcellularLocation>
        <location evidence="1">Nucleus</location>
    </subcellularLocation>
</comment>
<dbReference type="AlphaFoldDB" id="A0A7R7XV70"/>
<keyword evidence="2" id="KW-0805">Transcription regulation</keyword>
<keyword evidence="3" id="KW-0238">DNA-binding</keyword>
<evidence type="ECO:0000256" key="1">
    <source>
        <dbReference type="ARBA" id="ARBA00004123"/>
    </source>
</evidence>
<proteinExistence type="predicted"/>
<reference evidence="7" key="2">
    <citation type="submission" date="2021-02" db="EMBL/GenBank/DDBJ databases">
        <title>Aspergillus puulaauensis MK2 genome sequence.</title>
        <authorList>
            <person name="Futagami T."/>
            <person name="Mori K."/>
            <person name="Kadooka C."/>
            <person name="Tanaka T."/>
        </authorList>
    </citation>
    <scope>NUCLEOTIDE SEQUENCE</scope>
    <source>
        <strain evidence="7">MK2</strain>
    </source>
</reference>
<dbReference type="GO" id="GO:0008270">
    <property type="term" value="F:zinc ion binding"/>
    <property type="evidence" value="ECO:0007669"/>
    <property type="project" value="InterPro"/>
</dbReference>
<dbReference type="Proteomes" id="UP000654913">
    <property type="component" value="Chromosome 6"/>
</dbReference>
<dbReference type="KEGG" id="apuu:APUU_61398S"/>
<dbReference type="GO" id="GO:0045944">
    <property type="term" value="P:positive regulation of transcription by RNA polymerase II"/>
    <property type="evidence" value="ECO:0007669"/>
    <property type="project" value="TreeGrafter"/>
</dbReference>
<dbReference type="RefSeq" id="XP_041560536.1">
    <property type="nucleotide sequence ID" value="XM_041694736.1"/>
</dbReference>
<dbReference type="OrthoDB" id="39175at2759"/>
<dbReference type="GeneID" id="64978347"/>
<reference evidence="7" key="1">
    <citation type="submission" date="2021-01" db="EMBL/GenBank/DDBJ databases">
        <authorList>
            <consortium name="Aspergillus puulaauensis MK2 genome sequencing consortium"/>
            <person name="Kazuki M."/>
            <person name="Futagami T."/>
        </authorList>
    </citation>
    <scope>NUCLEOTIDE SEQUENCE</scope>
    <source>
        <strain evidence="7">MK2</strain>
    </source>
</reference>
<dbReference type="PROSITE" id="PS00463">
    <property type="entry name" value="ZN2_CY6_FUNGAL_1"/>
    <property type="match status" value="1"/>
</dbReference>
<protein>
    <recommendedName>
        <fullName evidence="6">Zn(2)-C6 fungal-type domain-containing protein</fullName>
    </recommendedName>
</protein>
<dbReference type="InterPro" id="IPR021858">
    <property type="entry name" value="Fun_TF"/>
</dbReference>
<dbReference type="GO" id="GO:0005634">
    <property type="term" value="C:nucleus"/>
    <property type="evidence" value="ECO:0007669"/>
    <property type="project" value="UniProtKB-SubCell"/>
</dbReference>
<gene>
    <name evidence="7" type="ORF">APUU_61398S</name>
</gene>
<sequence>MPDQRPVPRNRLKTRTGCQRCKQRRIKCDETYPHCSQCTRRAFDCPGYKRPLKWSSKYEVASSRNATRGASSPNGTSLTAETAADAFQIPSPSSLPRVYAMANLDCHNSDGLQATSPDGSLPVETLAAMERQDNSSPKNQHNIDSISTLLDMEVLGQFNLEPESETGWLEWADLSLPLSIPQPLEDQGTGISRHYFVQVCRINSCFDSDTNFFRVELGNLMASSPLIYHCVLSMSAAHLAVLKSSIIPSARDYRTKALSYLQSDISSLRDANKRRGPVLDGAAEALLGSVLIGMTDAWHNPSFLGTTHLHGARVLFKRWLSNTQYDKGHLNTPSLTPSSSRLRSFMTGIMVYWEAMASFLINQPLDATAYLDAFCDQPSSTKLHPNPWTGICTPLFVYLARAGTLARQRLLFKQLSIMTSRGVAGNQLKADVLESARDTERALLSYQVPSQDMVEDAADPLTPLADLQAVARIYRLTGLLEVYRNFPELLDSSSKGSRGISEMEIHRLSSSEKIAAMAVSTLTLISGISQTSGVNCLLSIPLIVAGSTLQSTYDAPRRQASSNSSWDTLSAEIISISSHDSVQLHWRDFVRTRLDAVRGYVGLASVSRAREILDKVWARSDIQSAVGVSSTGAPQQFVQWTEVMVEEKLETVLG</sequence>
<accession>A0A7R7XV70</accession>
<keyword evidence="4" id="KW-0804">Transcription</keyword>
<organism evidence="7 8">
    <name type="scientific">Aspergillus puulaauensis</name>
    <dbReference type="NCBI Taxonomy" id="1220207"/>
    <lineage>
        <taxon>Eukaryota</taxon>
        <taxon>Fungi</taxon>
        <taxon>Dikarya</taxon>
        <taxon>Ascomycota</taxon>
        <taxon>Pezizomycotina</taxon>
        <taxon>Eurotiomycetes</taxon>
        <taxon>Eurotiomycetidae</taxon>
        <taxon>Eurotiales</taxon>
        <taxon>Aspergillaceae</taxon>
        <taxon>Aspergillus</taxon>
    </lineage>
</organism>
<dbReference type="PROSITE" id="PS50048">
    <property type="entry name" value="ZN2_CY6_FUNGAL_2"/>
    <property type="match status" value="1"/>
</dbReference>
<dbReference type="InterPro" id="IPR036864">
    <property type="entry name" value="Zn2-C6_fun-type_DNA-bd_sf"/>
</dbReference>
<dbReference type="CDD" id="cd00067">
    <property type="entry name" value="GAL4"/>
    <property type="match status" value="1"/>
</dbReference>
<evidence type="ECO:0000256" key="5">
    <source>
        <dbReference type="ARBA" id="ARBA00023242"/>
    </source>
</evidence>
<keyword evidence="8" id="KW-1185">Reference proteome</keyword>
<dbReference type="GO" id="GO:0000976">
    <property type="term" value="F:transcription cis-regulatory region binding"/>
    <property type="evidence" value="ECO:0007669"/>
    <property type="project" value="TreeGrafter"/>
</dbReference>
<dbReference type="PANTHER" id="PTHR37534">
    <property type="entry name" value="TRANSCRIPTIONAL ACTIVATOR PROTEIN UGA3"/>
    <property type="match status" value="1"/>
</dbReference>
<keyword evidence="5" id="KW-0539">Nucleus</keyword>
<feature type="domain" description="Zn(2)-C6 fungal-type" evidence="6">
    <location>
        <begin position="17"/>
        <end position="45"/>
    </location>
</feature>
<evidence type="ECO:0000313" key="8">
    <source>
        <dbReference type="Proteomes" id="UP000654913"/>
    </source>
</evidence>
<dbReference type="InterPro" id="IPR001138">
    <property type="entry name" value="Zn2Cys6_DnaBD"/>
</dbReference>
<dbReference type="Gene3D" id="4.10.240.10">
    <property type="entry name" value="Zn(2)-C6 fungal-type DNA-binding domain"/>
    <property type="match status" value="1"/>
</dbReference>
<dbReference type="EMBL" id="AP024448">
    <property type="protein sequence ID" value="BCS28350.1"/>
    <property type="molecule type" value="Genomic_DNA"/>
</dbReference>
<dbReference type="SMART" id="SM00066">
    <property type="entry name" value="GAL4"/>
    <property type="match status" value="1"/>
</dbReference>
<dbReference type="SUPFAM" id="SSF57701">
    <property type="entry name" value="Zn2/Cys6 DNA-binding domain"/>
    <property type="match status" value="1"/>
</dbReference>